<dbReference type="Gene3D" id="3.10.50.40">
    <property type="match status" value="1"/>
</dbReference>
<dbReference type="SUPFAM" id="SSF109998">
    <property type="entry name" value="Triger factor/SurA peptide-binding domain-like"/>
    <property type="match status" value="1"/>
</dbReference>
<comment type="caution">
    <text evidence="11">The sequence shown here is derived from an EMBL/GenBank/DDBJ whole genome shotgun (WGS) entry which is preliminary data.</text>
</comment>
<proteinExistence type="inferred from homology"/>
<dbReference type="AlphaFoldDB" id="A0A9X2L8Y7"/>
<evidence type="ECO:0000256" key="6">
    <source>
        <dbReference type="ARBA" id="ARBA00030642"/>
    </source>
</evidence>
<keyword evidence="5 8" id="KW-0697">Rotamase</keyword>
<organism evidence="11 12">
    <name type="scientific">Parvularcula maris</name>
    <dbReference type="NCBI Taxonomy" id="2965077"/>
    <lineage>
        <taxon>Bacteria</taxon>
        <taxon>Pseudomonadati</taxon>
        <taxon>Pseudomonadota</taxon>
        <taxon>Alphaproteobacteria</taxon>
        <taxon>Parvularculales</taxon>
        <taxon>Parvularculaceae</taxon>
        <taxon>Parvularcula</taxon>
    </lineage>
</organism>
<dbReference type="InterPro" id="IPR027304">
    <property type="entry name" value="Trigger_fact/SurA_dom_sf"/>
</dbReference>
<evidence type="ECO:0000256" key="4">
    <source>
        <dbReference type="ARBA" id="ARBA00018370"/>
    </source>
</evidence>
<keyword evidence="8 11" id="KW-0413">Isomerase</keyword>
<keyword evidence="12" id="KW-1185">Reference proteome</keyword>
<evidence type="ECO:0000256" key="5">
    <source>
        <dbReference type="ARBA" id="ARBA00023110"/>
    </source>
</evidence>
<evidence type="ECO:0000256" key="1">
    <source>
        <dbReference type="ARBA" id="ARBA00000971"/>
    </source>
</evidence>
<dbReference type="PANTHER" id="PTHR47245:SF2">
    <property type="entry name" value="PEPTIDYL-PROLYL CIS-TRANS ISOMERASE HP_0175-RELATED"/>
    <property type="match status" value="1"/>
</dbReference>
<dbReference type="GO" id="GO:0003755">
    <property type="term" value="F:peptidyl-prolyl cis-trans isomerase activity"/>
    <property type="evidence" value="ECO:0007669"/>
    <property type="project" value="UniProtKB-KW"/>
</dbReference>
<name>A0A9X2L8Y7_9PROT</name>
<dbReference type="InterPro" id="IPR000297">
    <property type="entry name" value="PPIase_PpiC"/>
</dbReference>
<dbReference type="EMBL" id="JANIBC010000004">
    <property type="protein sequence ID" value="MCQ8185245.1"/>
    <property type="molecule type" value="Genomic_DNA"/>
</dbReference>
<reference evidence="11" key="1">
    <citation type="submission" date="2022-07" db="EMBL/GenBank/DDBJ databases">
        <title>Parvularcula maris sp. nov., an algicidal bacterium isolated from seawater.</title>
        <authorList>
            <person name="Li F."/>
        </authorList>
    </citation>
    <scope>NUCLEOTIDE SEQUENCE</scope>
    <source>
        <strain evidence="11">BGMRC 0090</strain>
    </source>
</reference>
<feature type="domain" description="PpiC" evidence="10">
    <location>
        <begin position="184"/>
        <end position="273"/>
    </location>
</feature>
<evidence type="ECO:0000313" key="12">
    <source>
        <dbReference type="Proteomes" id="UP001142610"/>
    </source>
</evidence>
<dbReference type="PROSITE" id="PS50198">
    <property type="entry name" value="PPIC_PPIASE_2"/>
    <property type="match status" value="1"/>
</dbReference>
<evidence type="ECO:0000256" key="3">
    <source>
        <dbReference type="ARBA" id="ARBA00013194"/>
    </source>
</evidence>
<comment type="catalytic activity">
    <reaction evidence="1">
        <text>[protein]-peptidylproline (omega=180) = [protein]-peptidylproline (omega=0)</text>
        <dbReference type="Rhea" id="RHEA:16237"/>
        <dbReference type="Rhea" id="RHEA-COMP:10747"/>
        <dbReference type="Rhea" id="RHEA-COMP:10748"/>
        <dbReference type="ChEBI" id="CHEBI:83833"/>
        <dbReference type="ChEBI" id="CHEBI:83834"/>
        <dbReference type="EC" id="5.2.1.8"/>
    </reaction>
</comment>
<evidence type="ECO:0000256" key="2">
    <source>
        <dbReference type="ARBA" id="ARBA00007656"/>
    </source>
</evidence>
<dbReference type="InterPro" id="IPR046357">
    <property type="entry name" value="PPIase_dom_sf"/>
</dbReference>
<evidence type="ECO:0000313" key="11">
    <source>
        <dbReference type="EMBL" id="MCQ8185245.1"/>
    </source>
</evidence>
<dbReference type="RefSeq" id="WP_256619114.1">
    <property type="nucleotide sequence ID" value="NZ_JANIBC010000004.1"/>
</dbReference>
<gene>
    <name evidence="11" type="ORF">NOG11_07550</name>
</gene>
<dbReference type="Pfam" id="PF13145">
    <property type="entry name" value="Rotamase_2"/>
    <property type="match status" value="1"/>
</dbReference>
<evidence type="ECO:0000259" key="10">
    <source>
        <dbReference type="PROSITE" id="PS50198"/>
    </source>
</evidence>
<dbReference type="SUPFAM" id="SSF54534">
    <property type="entry name" value="FKBP-like"/>
    <property type="match status" value="1"/>
</dbReference>
<sequence length="340" mass="36268">MTKGQAVSQASSRAPQGFRFYGSVAKAAALQFSPQVALRSIFCAALVVAAAAEAVRFGVVERPLSVYATHNEIDPVVAKVGHEVLRVSDAMAHALYTGVQPESAADLPALMASGMVDEAVDHLTLAQMAREEGLDRALEIRAAVALAEREILAEAFLEQIANRAASEERVRAAYEAEYRNLENTTVLRLSEIVVATREEALALRDRLPRASFSALASKKSLVKETAAQGGSLGDQLMGDLSAALRSAVQDLAIGGVTEPLETEQGWAIYKLSSRRAVRMPPFEERREEIARTLREEAVADALARTRGAVQAQIRSAEAILGDVAPNSAPVATLAAARIAN</sequence>
<dbReference type="PANTHER" id="PTHR47245">
    <property type="entry name" value="PEPTIDYLPROLYL ISOMERASE"/>
    <property type="match status" value="1"/>
</dbReference>
<feature type="coiled-coil region" evidence="9">
    <location>
        <begin position="157"/>
        <end position="184"/>
    </location>
</feature>
<accession>A0A9X2L8Y7</accession>
<evidence type="ECO:0000256" key="7">
    <source>
        <dbReference type="ARBA" id="ARBA00031484"/>
    </source>
</evidence>
<evidence type="ECO:0000256" key="8">
    <source>
        <dbReference type="PROSITE-ProRule" id="PRU00278"/>
    </source>
</evidence>
<protein>
    <recommendedName>
        <fullName evidence="4">Parvulin-like PPIase</fullName>
        <ecNumber evidence="3">5.2.1.8</ecNumber>
    </recommendedName>
    <alternativeName>
        <fullName evidence="6">Peptidyl-prolyl cis-trans isomerase plp</fullName>
    </alternativeName>
    <alternativeName>
        <fullName evidence="7">Rotamase plp</fullName>
    </alternativeName>
</protein>
<dbReference type="Proteomes" id="UP001142610">
    <property type="component" value="Unassembled WGS sequence"/>
</dbReference>
<dbReference type="InterPro" id="IPR050245">
    <property type="entry name" value="PrsA_foldase"/>
</dbReference>
<evidence type="ECO:0000256" key="9">
    <source>
        <dbReference type="SAM" id="Coils"/>
    </source>
</evidence>
<dbReference type="EC" id="5.2.1.8" evidence="3"/>
<keyword evidence="9" id="KW-0175">Coiled coil</keyword>
<comment type="similarity">
    <text evidence="2">Belongs to the PpiC/parvulin rotamase family.</text>
</comment>